<name>A0A8J2NHE2_9HEXA</name>
<comment type="caution">
    <text evidence="1">The sequence shown here is derived from an EMBL/GenBank/DDBJ whole genome shotgun (WGS) entry which is preliminary data.</text>
</comment>
<reference evidence="1" key="1">
    <citation type="submission" date="2021-06" db="EMBL/GenBank/DDBJ databases">
        <authorList>
            <person name="Hodson N. C."/>
            <person name="Mongue J. A."/>
            <person name="Jaron S. K."/>
        </authorList>
    </citation>
    <scope>NUCLEOTIDE SEQUENCE</scope>
</reference>
<accession>A0A8J2NHE2</accession>
<dbReference type="Proteomes" id="UP000708208">
    <property type="component" value="Unassembled WGS sequence"/>
</dbReference>
<proteinExistence type="predicted"/>
<evidence type="ECO:0000313" key="2">
    <source>
        <dbReference type="Proteomes" id="UP000708208"/>
    </source>
</evidence>
<keyword evidence="2" id="KW-1185">Reference proteome</keyword>
<sequence length="131" mass="14233">MYQKVKLSFLILYKSGPNVHLLKINSMASNKISYGAITTENQINLIRNTQMHRGQEEDSCCCYVFCCKQNAGMEVGITSALLEGTNGPIGGEGGDSSCGGGRNFDGASCDKLDEFLIDVVTVLLTPNQHFF</sequence>
<protein>
    <submittedName>
        <fullName evidence="1">Uncharacterized protein</fullName>
    </submittedName>
</protein>
<organism evidence="1 2">
    <name type="scientific">Allacma fusca</name>
    <dbReference type="NCBI Taxonomy" id="39272"/>
    <lineage>
        <taxon>Eukaryota</taxon>
        <taxon>Metazoa</taxon>
        <taxon>Ecdysozoa</taxon>
        <taxon>Arthropoda</taxon>
        <taxon>Hexapoda</taxon>
        <taxon>Collembola</taxon>
        <taxon>Symphypleona</taxon>
        <taxon>Sminthuridae</taxon>
        <taxon>Allacma</taxon>
    </lineage>
</organism>
<dbReference type="EMBL" id="CAJVCH010011638">
    <property type="protein sequence ID" value="CAG7671181.1"/>
    <property type="molecule type" value="Genomic_DNA"/>
</dbReference>
<evidence type="ECO:0000313" key="1">
    <source>
        <dbReference type="EMBL" id="CAG7671181.1"/>
    </source>
</evidence>
<gene>
    <name evidence="1" type="ORF">AFUS01_LOCUS2066</name>
</gene>
<dbReference type="AlphaFoldDB" id="A0A8J2NHE2"/>